<dbReference type="PANTHER" id="PTHR35810">
    <property type="entry name" value="CYTOPLASMIC PROTEIN-RELATED"/>
    <property type="match status" value="1"/>
</dbReference>
<accession>D1VV17</accession>
<name>D1VV17_9FIRM</name>
<dbReference type="InterPro" id="IPR011204">
    <property type="entry name" value="Virulence_RhuM-like"/>
</dbReference>
<dbReference type="Pfam" id="PF13310">
    <property type="entry name" value="Virulence_RhuM"/>
    <property type="match status" value="1"/>
</dbReference>
<dbReference type="PANTHER" id="PTHR35810:SF1">
    <property type="entry name" value="CYTOPLASMIC PROTEIN"/>
    <property type="match status" value="1"/>
</dbReference>
<dbReference type="EMBL" id="ADDO01000061">
    <property type="protein sequence ID" value="EFA89615.1"/>
    <property type="molecule type" value="Genomic_DNA"/>
</dbReference>
<evidence type="ECO:0000313" key="2">
    <source>
        <dbReference type="Proteomes" id="UP000005711"/>
    </source>
</evidence>
<keyword evidence="2" id="KW-1185">Reference proteome</keyword>
<reference evidence="1 2" key="1">
    <citation type="submission" date="2009-12" db="EMBL/GenBank/DDBJ databases">
        <title>Genome Sequence of Peptoniphilus lacrimalis 315-B.</title>
        <authorList>
            <person name="Durkin A.S."/>
            <person name="Madupu R."/>
            <person name="Torralba M."/>
            <person name="Methe B."/>
            <person name="Sutton G."/>
            <person name="Strausberg R.L."/>
            <person name="Nelson K.E."/>
        </authorList>
    </citation>
    <scope>NUCLEOTIDE SEQUENCE [LARGE SCALE GENOMIC DNA]</scope>
    <source>
        <strain evidence="1 2">315-B</strain>
    </source>
</reference>
<protein>
    <submittedName>
        <fullName evidence="1">Toxin-antitoxin system, toxin component, Fic family</fullName>
    </submittedName>
</protein>
<organism evidence="1 2">
    <name type="scientific">Peptoniphilus lacrimalis 315-B</name>
    <dbReference type="NCBI Taxonomy" id="596330"/>
    <lineage>
        <taxon>Bacteria</taxon>
        <taxon>Bacillati</taxon>
        <taxon>Bacillota</taxon>
        <taxon>Tissierellia</taxon>
        <taxon>Tissierellales</taxon>
        <taxon>Peptoniphilaceae</taxon>
        <taxon>Peptoniphilus</taxon>
    </lineage>
</organism>
<dbReference type="Proteomes" id="UP000005711">
    <property type="component" value="Unassembled WGS sequence"/>
</dbReference>
<proteinExistence type="predicted"/>
<gene>
    <name evidence="1" type="ORF">HMPREF0628_0018</name>
</gene>
<dbReference type="eggNOG" id="COG3943">
    <property type="taxonomic scope" value="Bacteria"/>
</dbReference>
<comment type="caution">
    <text evidence="1">The sequence shown here is derived from an EMBL/GenBank/DDBJ whole genome shotgun (WGS) entry which is preliminary data.</text>
</comment>
<dbReference type="AlphaFoldDB" id="D1VV17"/>
<evidence type="ECO:0000313" key="1">
    <source>
        <dbReference type="EMBL" id="EFA89615.1"/>
    </source>
</evidence>
<sequence length="224" mass="26097">MSKEIDKTKGEILIYKTDDGNTKIDVIMVDGTVWLSQAQLCELYQSSKSNISEHIKNIFIDGELQADSVVRKFRTTAKDGKNYNVLHYNLDMIISLGYKVKSKVGTKFRIWATQRLKEYLVKGFTMDDERLKNLGGGTYWKELLDRIRDIRSSEKVFYRQVLDLFATSIDYDKKSEDAKYFFTTIKNKMHYAIHKNTASELIYKRVSSEKNLWVLQISRGTCLL</sequence>